<feature type="binding site" evidence="10">
    <location>
        <position position="95"/>
    </location>
    <ligand>
        <name>Mg(2+)</name>
        <dbReference type="ChEBI" id="CHEBI:18420"/>
    </ligand>
</feature>
<comment type="subcellular location">
    <subcellularLocation>
        <location evidence="10">Cytoplasm</location>
    </subcellularLocation>
</comment>
<evidence type="ECO:0000313" key="14">
    <source>
        <dbReference type="Proteomes" id="UP000658656"/>
    </source>
</evidence>
<dbReference type="GO" id="GO:0046872">
    <property type="term" value="F:metal ion binding"/>
    <property type="evidence" value="ECO:0007669"/>
    <property type="project" value="UniProtKB-KW"/>
</dbReference>
<keyword evidence="5 10" id="KW-0479">Metal-binding</keyword>
<keyword evidence="7 10" id="KW-0464">Manganese</keyword>
<comment type="similarity">
    <text evidence="2 10">Belongs to the IPP isomerase type 1 family.</text>
</comment>
<dbReference type="PANTHER" id="PTHR10885">
    <property type="entry name" value="ISOPENTENYL-DIPHOSPHATE DELTA-ISOMERASE"/>
    <property type="match status" value="1"/>
</dbReference>
<dbReference type="InterPro" id="IPR015797">
    <property type="entry name" value="NUDIX_hydrolase-like_dom_sf"/>
</dbReference>
<dbReference type="AlphaFoldDB" id="A0A8H9J245"/>
<feature type="active site" evidence="10 11">
    <location>
        <position position="124"/>
    </location>
</feature>
<feature type="binding site" evidence="10">
    <location>
        <position position="40"/>
    </location>
    <ligand>
        <name>Mn(2+)</name>
        <dbReference type="ChEBI" id="CHEBI:29035"/>
    </ligand>
</feature>
<proteinExistence type="inferred from homology"/>
<evidence type="ECO:0000256" key="2">
    <source>
        <dbReference type="ARBA" id="ARBA00007579"/>
    </source>
</evidence>
<organism evidence="13 14">
    <name type="scientific">Amycolatopsis bartoniae</name>
    <dbReference type="NCBI Taxonomy" id="941986"/>
    <lineage>
        <taxon>Bacteria</taxon>
        <taxon>Bacillati</taxon>
        <taxon>Actinomycetota</taxon>
        <taxon>Actinomycetes</taxon>
        <taxon>Pseudonocardiales</taxon>
        <taxon>Pseudonocardiaceae</taxon>
        <taxon>Amycolatopsis</taxon>
    </lineage>
</organism>
<name>A0A8H9J245_9PSEU</name>
<dbReference type="PROSITE" id="PS51462">
    <property type="entry name" value="NUDIX"/>
    <property type="match status" value="1"/>
</dbReference>
<feature type="binding site" evidence="10">
    <location>
        <position position="33"/>
    </location>
    <ligand>
        <name>Mn(2+)</name>
        <dbReference type="ChEBI" id="CHEBI:29035"/>
    </ligand>
</feature>
<keyword evidence="4 10" id="KW-0963">Cytoplasm</keyword>
<evidence type="ECO:0000256" key="10">
    <source>
        <dbReference type="HAMAP-Rule" id="MF_00202"/>
    </source>
</evidence>
<evidence type="ECO:0000259" key="12">
    <source>
        <dbReference type="PROSITE" id="PS51462"/>
    </source>
</evidence>
<keyword evidence="8 10" id="KW-0414">Isoprene biosynthesis</keyword>
<evidence type="ECO:0000256" key="1">
    <source>
        <dbReference type="ARBA" id="ARBA00004826"/>
    </source>
</evidence>
<comment type="pathway">
    <text evidence="1 10">Isoprenoid biosynthesis; dimethylallyl diphosphate biosynthesis; dimethylallyl diphosphate from isopentenyl diphosphate: step 1/1.</text>
</comment>
<evidence type="ECO:0000313" key="13">
    <source>
        <dbReference type="EMBL" id="GHF76821.1"/>
    </source>
</evidence>
<comment type="cofactor">
    <cofactor evidence="10">
        <name>Mg(2+)</name>
        <dbReference type="ChEBI" id="CHEBI:18420"/>
    </cofactor>
    <text evidence="10">Binds 1 Mg(2+) ion per subunit. The magnesium ion binds only when substrate is bound.</text>
</comment>
<reference evidence="13" key="2">
    <citation type="submission" date="2020-09" db="EMBL/GenBank/DDBJ databases">
        <authorList>
            <person name="Sun Q."/>
            <person name="Zhou Y."/>
        </authorList>
    </citation>
    <scope>NUCLEOTIDE SEQUENCE</scope>
    <source>
        <strain evidence="13">CGMCC 4.7679</strain>
    </source>
</reference>
<dbReference type="InterPro" id="IPR011876">
    <property type="entry name" value="IsopentenylPP_isomerase_typ1"/>
</dbReference>
<dbReference type="NCBIfam" id="TIGR02150">
    <property type="entry name" value="IPP_isom_1"/>
    <property type="match status" value="1"/>
</dbReference>
<dbReference type="InterPro" id="IPR056375">
    <property type="entry name" value="Idi_bact"/>
</dbReference>
<dbReference type="EMBL" id="BNAV01000011">
    <property type="protein sequence ID" value="GHF76821.1"/>
    <property type="molecule type" value="Genomic_DNA"/>
</dbReference>
<keyword evidence="6 10" id="KW-0460">Magnesium</keyword>
<dbReference type="Pfam" id="PF00293">
    <property type="entry name" value="NUDIX"/>
    <property type="match status" value="1"/>
</dbReference>
<dbReference type="Gene3D" id="3.90.79.10">
    <property type="entry name" value="Nucleoside Triphosphate Pyrophosphohydrolase"/>
    <property type="match status" value="1"/>
</dbReference>
<evidence type="ECO:0000256" key="11">
    <source>
        <dbReference type="PIRSR" id="PIRSR018427-1"/>
    </source>
</evidence>
<dbReference type="GO" id="GO:0008299">
    <property type="term" value="P:isoprenoid biosynthetic process"/>
    <property type="evidence" value="ECO:0007669"/>
    <property type="project" value="UniProtKB-UniRule"/>
</dbReference>
<evidence type="ECO:0000256" key="4">
    <source>
        <dbReference type="ARBA" id="ARBA00022490"/>
    </source>
</evidence>
<keyword evidence="9 10" id="KW-0413">Isomerase</keyword>
<dbReference type="SUPFAM" id="SSF55811">
    <property type="entry name" value="Nudix"/>
    <property type="match status" value="1"/>
</dbReference>
<evidence type="ECO:0000256" key="3">
    <source>
        <dbReference type="ARBA" id="ARBA00012057"/>
    </source>
</evidence>
<comment type="catalytic activity">
    <reaction evidence="10">
        <text>isopentenyl diphosphate = dimethylallyl diphosphate</text>
        <dbReference type="Rhea" id="RHEA:23284"/>
        <dbReference type="ChEBI" id="CHEBI:57623"/>
        <dbReference type="ChEBI" id="CHEBI:128769"/>
        <dbReference type="EC" id="5.3.3.2"/>
    </reaction>
</comment>
<feature type="binding site" evidence="10">
    <location>
        <position position="77"/>
    </location>
    <ligand>
        <name>Mn(2+)</name>
        <dbReference type="ChEBI" id="CHEBI:29035"/>
    </ligand>
</feature>
<feature type="binding site" evidence="10">
    <location>
        <position position="122"/>
    </location>
    <ligand>
        <name>Mn(2+)</name>
        <dbReference type="ChEBI" id="CHEBI:29035"/>
    </ligand>
</feature>
<accession>A0A8H9J245</accession>
<feature type="binding site" evidence="10">
    <location>
        <position position="124"/>
    </location>
    <ligand>
        <name>Mn(2+)</name>
        <dbReference type="ChEBI" id="CHEBI:29035"/>
    </ligand>
</feature>
<dbReference type="PIRSF" id="PIRSF018427">
    <property type="entry name" value="Isopntndiph_ism"/>
    <property type="match status" value="1"/>
</dbReference>
<dbReference type="NCBIfam" id="NF002995">
    <property type="entry name" value="PRK03759.1"/>
    <property type="match status" value="1"/>
</dbReference>
<dbReference type="PANTHER" id="PTHR10885:SF0">
    <property type="entry name" value="ISOPENTENYL-DIPHOSPHATE DELTA-ISOMERASE"/>
    <property type="match status" value="1"/>
</dbReference>
<dbReference type="Proteomes" id="UP000658656">
    <property type="component" value="Unassembled WGS sequence"/>
</dbReference>
<keyword evidence="14" id="KW-1185">Reference proteome</keyword>
<reference evidence="13" key="1">
    <citation type="journal article" date="2014" name="Int. J. Syst. Evol. Microbiol.">
        <title>Complete genome sequence of Corynebacterium casei LMG S-19264T (=DSM 44701T), isolated from a smear-ripened cheese.</title>
        <authorList>
            <consortium name="US DOE Joint Genome Institute (JGI-PGF)"/>
            <person name="Walter F."/>
            <person name="Albersmeier A."/>
            <person name="Kalinowski J."/>
            <person name="Ruckert C."/>
        </authorList>
    </citation>
    <scope>NUCLEOTIDE SEQUENCE</scope>
    <source>
        <strain evidence="13">CGMCC 4.7679</strain>
    </source>
</reference>
<dbReference type="UniPathway" id="UPA00059">
    <property type="reaction ID" value="UER00104"/>
</dbReference>
<sequence>MLMGSDERSGMEQVILLTETGEANGVLAKSEVHHSETPLHLAFSSYLFDGAGRLLLTTRARSKKTWPGVLTNTCCGHPAPGEDIVDTVGRRVRQELGVEATEITLVLPRFRYRAVMPDGVVENEMCPVFRARATGDPAPDPSEVDSFEWVNWTEFAEDVLSGRRDVSPWCAEQVAELVRLGPDPLAWPAADESLLPPAAQRNGVHPMA</sequence>
<evidence type="ECO:0000256" key="9">
    <source>
        <dbReference type="ARBA" id="ARBA00023235"/>
    </source>
</evidence>
<comment type="caution">
    <text evidence="13">The sequence shown here is derived from an EMBL/GenBank/DDBJ whole genome shotgun (WGS) entry which is preliminary data.</text>
</comment>
<evidence type="ECO:0000256" key="7">
    <source>
        <dbReference type="ARBA" id="ARBA00023211"/>
    </source>
</evidence>
<comment type="function">
    <text evidence="10">Catalyzes the 1,3-allylic rearrangement of the homoallylic substrate isopentenyl (IPP) to its highly electrophilic allylic isomer, dimethylallyl diphosphate (DMAPP).</text>
</comment>
<dbReference type="GO" id="GO:0004452">
    <property type="term" value="F:isopentenyl-diphosphate delta-isomerase activity"/>
    <property type="evidence" value="ECO:0007669"/>
    <property type="project" value="UniProtKB-UniRule"/>
</dbReference>
<feature type="domain" description="Nudix hydrolase" evidence="12">
    <location>
        <begin position="38"/>
        <end position="172"/>
    </location>
</feature>
<dbReference type="GO" id="GO:0005737">
    <property type="term" value="C:cytoplasm"/>
    <property type="evidence" value="ECO:0007669"/>
    <property type="project" value="UniProtKB-SubCell"/>
</dbReference>
<dbReference type="HAMAP" id="MF_00202">
    <property type="entry name" value="Idi"/>
    <property type="match status" value="1"/>
</dbReference>
<dbReference type="EC" id="5.3.3.2" evidence="3 10"/>
<feature type="active site" evidence="10 11">
    <location>
        <position position="75"/>
    </location>
</feature>
<evidence type="ECO:0000256" key="5">
    <source>
        <dbReference type="ARBA" id="ARBA00022723"/>
    </source>
</evidence>
<gene>
    <name evidence="10 13" type="primary">idi</name>
    <name evidence="13" type="ORF">GCM10017566_58750</name>
</gene>
<comment type="cofactor">
    <cofactor evidence="10">
        <name>Mn(2+)</name>
        <dbReference type="ChEBI" id="CHEBI:29035"/>
    </cofactor>
    <text evidence="10">Binds 1 Mn(2+) ion per subunit.</text>
</comment>
<dbReference type="CDD" id="cd02885">
    <property type="entry name" value="NUDIX_IPP_Isomerase"/>
    <property type="match status" value="1"/>
</dbReference>
<dbReference type="InterPro" id="IPR000086">
    <property type="entry name" value="NUDIX_hydrolase_dom"/>
</dbReference>
<evidence type="ECO:0000256" key="6">
    <source>
        <dbReference type="ARBA" id="ARBA00022842"/>
    </source>
</evidence>
<protein>
    <recommendedName>
        <fullName evidence="3 10">Isopentenyl-diphosphate Delta-isomerase</fullName>
        <shortName evidence="10">IPP isomerase</shortName>
        <ecNumber evidence="3 10">5.3.3.2</ecNumber>
    </recommendedName>
    <alternativeName>
        <fullName evidence="10">IPP:DMAPP isomerase</fullName>
    </alternativeName>
    <alternativeName>
        <fullName evidence="10">Isopentenyl pyrophosphate isomerase</fullName>
    </alternativeName>
</protein>
<evidence type="ECO:0000256" key="8">
    <source>
        <dbReference type="ARBA" id="ARBA00023229"/>
    </source>
</evidence>
<dbReference type="GO" id="GO:0050992">
    <property type="term" value="P:dimethylallyl diphosphate biosynthetic process"/>
    <property type="evidence" value="ECO:0007669"/>
    <property type="project" value="UniProtKB-UniRule"/>
</dbReference>